<evidence type="ECO:0000256" key="1">
    <source>
        <dbReference type="SAM" id="SignalP"/>
    </source>
</evidence>
<evidence type="ECO:0000313" key="3">
    <source>
        <dbReference type="Proteomes" id="UP000007089"/>
    </source>
</evidence>
<dbReference type="RefSeq" id="WP_012526742.1">
    <property type="nucleotide sequence ID" value="NC_011891.1"/>
</dbReference>
<proteinExistence type="predicted"/>
<organism evidence="2 3">
    <name type="scientific">Anaeromyxobacter dehalogenans (strain ATCC BAA-258 / DSM 21875 / 2CP-1)</name>
    <dbReference type="NCBI Taxonomy" id="455488"/>
    <lineage>
        <taxon>Bacteria</taxon>
        <taxon>Pseudomonadati</taxon>
        <taxon>Myxococcota</taxon>
        <taxon>Myxococcia</taxon>
        <taxon>Myxococcales</taxon>
        <taxon>Cystobacterineae</taxon>
        <taxon>Anaeromyxobacteraceae</taxon>
        <taxon>Anaeromyxobacter</taxon>
    </lineage>
</organism>
<name>B8JEM3_ANAD2</name>
<evidence type="ECO:0000313" key="2">
    <source>
        <dbReference type="EMBL" id="ACL66169.1"/>
    </source>
</evidence>
<sequence length="374" mass="39781">MGARRGLGIAVLWAALLAPAARVAAVTVAEPIARLSLEGGYDTNALYLGQGGDRTGRISPDVGFRLLDHLFKLTATYGGDWLVYERLASHGIWNHRGALDLDAAPTQRTRVTASARGGYAFDPVGLAQMGIFRTGQRSAWTVQGRGRAEWDASRRLELAVTATERTVVFSDRSGGAMHAPGAEALWHASERLAVGAAYAAGVFQGFDPTGDSLAWSQGLRARARYRITRMLEVDGYAGPAMWIGNRDQALVPEAGAELRLARREMDLRVAVAHGLGIGSTARPGLVDSAEVGVVRRFGLRFDVRGDGGIWHSGEVPSGRNSTLGYAAAGEAGMMVGGGVRVALGVTHFARIDDPSADLRRTTVGIRLGWTLPAR</sequence>
<reference evidence="2" key="1">
    <citation type="submission" date="2009-01" db="EMBL/GenBank/DDBJ databases">
        <title>Complete sequence of Anaeromyxobacter dehalogenans 2CP-1.</title>
        <authorList>
            <consortium name="US DOE Joint Genome Institute"/>
            <person name="Lucas S."/>
            <person name="Copeland A."/>
            <person name="Lapidus A."/>
            <person name="Glavina del Rio T."/>
            <person name="Dalin E."/>
            <person name="Tice H."/>
            <person name="Bruce D."/>
            <person name="Goodwin L."/>
            <person name="Pitluck S."/>
            <person name="Saunders E."/>
            <person name="Brettin T."/>
            <person name="Detter J.C."/>
            <person name="Han C."/>
            <person name="Larimer F."/>
            <person name="Land M."/>
            <person name="Hauser L."/>
            <person name="Kyrpides N."/>
            <person name="Ovchinnikova G."/>
            <person name="Beliaev A.S."/>
            <person name="Richardson P."/>
        </authorList>
    </citation>
    <scope>NUCLEOTIDE SEQUENCE</scope>
    <source>
        <strain evidence="2">2CP-1</strain>
    </source>
</reference>
<gene>
    <name evidence="2" type="ordered locus">A2cp1_2832</name>
</gene>
<dbReference type="EMBL" id="CP001359">
    <property type="protein sequence ID" value="ACL66169.1"/>
    <property type="molecule type" value="Genomic_DNA"/>
</dbReference>
<dbReference type="AlphaFoldDB" id="B8JEM3"/>
<protein>
    <recommendedName>
        <fullName evidence="4">Autotransporter domain-containing protein</fullName>
    </recommendedName>
</protein>
<dbReference type="Proteomes" id="UP000007089">
    <property type="component" value="Chromosome"/>
</dbReference>
<accession>B8JEM3</accession>
<dbReference type="HOGENOM" id="CLU_738973_0_0_7"/>
<feature type="chain" id="PRO_5002875405" description="Autotransporter domain-containing protein" evidence="1">
    <location>
        <begin position="25"/>
        <end position="374"/>
    </location>
</feature>
<dbReference type="KEGG" id="acp:A2cp1_2832"/>
<keyword evidence="3" id="KW-1185">Reference proteome</keyword>
<feature type="signal peptide" evidence="1">
    <location>
        <begin position="1"/>
        <end position="24"/>
    </location>
</feature>
<keyword evidence="1" id="KW-0732">Signal</keyword>
<evidence type="ECO:0008006" key="4">
    <source>
        <dbReference type="Google" id="ProtNLM"/>
    </source>
</evidence>